<dbReference type="GO" id="GO:0008289">
    <property type="term" value="F:lipid binding"/>
    <property type="evidence" value="ECO:0007669"/>
    <property type="project" value="UniProtKB-KW"/>
</dbReference>
<gene>
    <name evidence="8" type="ORF">E3N88_33645</name>
    <name evidence="7" type="ORF">E3N88_44250</name>
</gene>
<evidence type="ECO:0000259" key="6">
    <source>
        <dbReference type="SMART" id="SM00499"/>
    </source>
</evidence>
<evidence type="ECO:0000256" key="4">
    <source>
        <dbReference type="RuleBase" id="RU000628"/>
    </source>
</evidence>
<dbReference type="PRINTS" id="PR00382">
    <property type="entry name" value="LIPIDTRNSFER"/>
</dbReference>
<dbReference type="EMBL" id="SZYD01000016">
    <property type="protein sequence ID" value="KAD3338124.1"/>
    <property type="molecule type" value="Genomic_DNA"/>
</dbReference>
<name>A0A5N6MC06_9ASTR</name>
<evidence type="ECO:0000313" key="7">
    <source>
        <dbReference type="EMBL" id="KAD0455670.1"/>
    </source>
</evidence>
<comment type="function">
    <text evidence="4">Plant non-specific lipid-transfer proteins transfer phospholipids as well as galactolipids across membranes. May play a role in wax or cutin deposition in the cell walls of expanding epidermal cells and certain secretory tissues.</text>
</comment>
<keyword evidence="3 4" id="KW-0446">Lipid-binding</keyword>
<dbReference type="EMBL" id="SZYD01001660">
    <property type="protein sequence ID" value="KAD0455670.1"/>
    <property type="molecule type" value="Genomic_DNA"/>
</dbReference>
<evidence type="ECO:0000313" key="9">
    <source>
        <dbReference type="Proteomes" id="UP000326396"/>
    </source>
</evidence>
<dbReference type="Pfam" id="PF00234">
    <property type="entry name" value="Tryp_alpha_amyl"/>
    <property type="match status" value="1"/>
</dbReference>
<proteinExistence type="inferred from homology"/>
<dbReference type="PROSITE" id="PS00597">
    <property type="entry name" value="PLANT_LTP"/>
    <property type="match status" value="1"/>
</dbReference>
<accession>A0A5N6MC06</accession>
<comment type="caution">
    <text evidence="8">The sequence shown here is derived from an EMBL/GenBank/DDBJ whole genome shotgun (WGS) entry which is preliminary data.</text>
</comment>
<keyword evidence="2 4" id="KW-0813">Transport</keyword>
<evidence type="ECO:0000256" key="1">
    <source>
        <dbReference type="ARBA" id="ARBA00009748"/>
    </source>
</evidence>
<dbReference type="Proteomes" id="UP000326396">
    <property type="component" value="Linkage Group LG6"/>
</dbReference>
<dbReference type="InterPro" id="IPR016140">
    <property type="entry name" value="Bifunc_inhib/LTP/seed_store"/>
</dbReference>
<feature type="chain" id="PRO_5033857510" description="Non-specific lipid-transfer protein" evidence="5">
    <location>
        <begin position="26"/>
        <end position="117"/>
    </location>
</feature>
<evidence type="ECO:0000313" key="8">
    <source>
        <dbReference type="EMBL" id="KAD3338124.1"/>
    </source>
</evidence>
<dbReference type="InterPro" id="IPR036312">
    <property type="entry name" value="Bifun_inhib/LTP/seed_sf"/>
</dbReference>
<sequence length="117" mass="12123">MASMLTKMACVVVACMLVFAPHAEATITCGQVVSRLIPCLAYLRSGGKPSPSCCSGVRALNSAASTTADRKTACGCLQKSYSNYKGVTQGYASSLPSSCGVNIPYKISPSTDCSKIK</sequence>
<dbReference type="SMART" id="SM00499">
    <property type="entry name" value="AAI"/>
    <property type="match status" value="1"/>
</dbReference>
<dbReference type="InterPro" id="IPR000528">
    <property type="entry name" value="Plant_nsLTP"/>
</dbReference>
<evidence type="ECO:0000256" key="3">
    <source>
        <dbReference type="ARBA" id="ARBA00023121"/>
    </source>
</evidence>
<keyword evidence="9" id="KW-1185">Reference proteome</keyword>
<comment type="similarity">
    <text evidence="1 4">Belongs to the plant LTP family.</text>
</comment>
<evidence type="ECO:0000256" key="2">
    <source>
        <dbReference type="ARBA" id="ARBA00022448"/>
    </source>
</evidence>
<dbReference type="AlphaFoldDB" id="A0A5N6MC06"/>
<dbReference type="CDD" id="cd01960">
    <property type="entry name" value="nsLTP1"/>
    <property type="match status" value="1"/>
</dbReference>
<feature type="signal peptide" evidence="5">
    <location>
        <begin position="1"/>
        <end position="25"/>
    </location>
</feature>
<keyword evidence="5" id="KW-0732">Signal</keyword>
<organism evidence="8 9">
    <name type="scientific">Mikania micrantha</name>
    <name type="common">bitter vine</name>
    <dbReference type="NCBI Taxonomy" id="192012"/>
    <lineage>
        <taxon>Eukaryota</taxon>
        <taxon>Viridiplantae</taxon>
        <taxon>Streptophyta</taxon>
        <taxon>Embryophyta</taxon>
        <taxon>Tracheophyta</taxon>
        <taxon>Spermatophyta</taxon>
        <taxon>Magnoliopsida</taxon>
        <taxon>eudicotyledons</taxon>
        <taxon>Gunneridae</taxon>
        <taxon>Pentapetalae</taxon>
        <taxon>asterids</taxon>
        <taxon>campanulids</taxon>
        <taxon>Asterales</taxon>
        <taxon>Asteraceae</taxon>
        <taxon>Asteroideae</taxon>
        <taxon>Heliantheae alliance</taxon>
        <taxon>Eupatorieae</taxon>
        <taxon>Mikania</taxon>
    </lineage>
</organism>
<feature type="domain" description="Bifunctional inhibitor/plant lipid transfer protein/seed storage helical" evidence="6">
    <location>
        <begin position="29"/>
        <end position="113"/>
    </location>
</feature>
<dbReference type="PANTHER" id="PTHR33076">
    <property type="entry name" value="NON-SPECIFIC LIPID-TRANSFER PROTEIN 2-RELATED"/>
    <property type="match status" value="1"/>
</dbReference>
<reference evidence="8 9" key="1">
    <citation type="submission" date="2019-05" db="EMBL/GenBank/DDBJ databases">
        <title>Mikania micrantha, genome provides insights into the molecular mechanism of rapid growth.</title>
        <authorList>
            <person name="Liu B."/>
        </authorList>
    </citation>
    <scope>NUCLEOTIDE SEQUENCE [LARGE SCALE GENOMIC DNA]</scope>
    <source>
        <strain evidence="8">NLD-2019</strain>
        <tissue evidence="8">Leaf</tissue>
    </source>
</reference>
<dbReference type="Gene3D" id="1.10.110.10">
    <property type="entry name" value="Plant lipid-transfer and hydrophobic proteins"/>
    <property type="match status" value="1"/>
</dbReference>
<dbReference type="OrthoDB" id="1890443at2759"/>
<dbReference type="GO" id="GO:0006869">
    <property type="term" value="P:lipid transport"/>
    <property type="evidence" value="ECO:0007669"/>
    <property type="project" value="InterPro"/>
</dbReference>
<evidence type="ECO:0000256" key="5">
    <source>
        <dbReference type="SAM" id="SignalP"/>
    </source>
</evidence>
<dbReference type="SUPFAM" id="SSF47699">
    <property type="entry name" value="Bifunctional inhibitor/lipid-transfer protein/seed storage 2S albumin"/>
    <property type="match status" value="1"/>
</dbReference>
<protein>
    <recommendedName>
        <fullName evidence="4">Non-specific lipid-transfer protein</fullName>
    </recommendedName>
</protein>